<evidence type="ECO:0000256" key="1">
    <source>
        <dbReference type="SAM" id="MobiDB-lite"/>
    </source>
</evidence>
<dbReference type="RefSeq" id="WP_252441291.1">
    <property type="nucleotide sequence ID" value="NZ_JAGSOV010000045.1"/>
</dbReference>
<dbReference type="NCBIfam" id="NF033649">
    <property type="entry name" value="LipDrop_Rv1109c"/>
    <property type="match status" value="1"/>
</dbReference>
<proteinExistence type="predicted"/>
<dbReference type="Proteomes" id="UP001165283">
    <property type="component" value="Unassembled WGS sequence"/>
</dbReference>
<name>A0ABT1A3Q4_9PSEU</name>
<evidence type="ECO:0000313" key="3">
    <source>
        <dbReference type="Proteomes" id="UP001165283"/>
    </source>
</evidence>
<reference evidence="2" key="1">
    <citation type="submission" date="2021-04" db="EMBL/GenBank/DDBJ databases">
        <title>Pseudonocardia sp. nov., isolated from sandy soil of mangrove forest.</title>
        <authorList>
            <person name="Zan Z."/>
            <person name="Huang R."/>
            <person name="Liu W."/>
        </authorList>
    </citation>
    <scope>NUCLEOTIDE SEQUENCE</scope>
    <source>
        <strain evidence="2">S2-4</strain>
    </source>
</reference>
<accession>A0ABT1A3Q4</accession>
<feature type="region of interest" description="Disordered" evidence="1">
    <location>
        <begin position="81"/>
        <end position="173"/>
    </location>
</feature>
<evidence type="ECO:0000313" key="2">
    <source>
        <dbReference type="EMBL" id="MCO1657640.1"/>
    </source>
</evidence>
<protein>
    <submittedName>
        <fullName evidence="2">Lipid droplet-associated protein</fullName>
    </submittedName>
</protein>
<keyword evidence="3" id="KW-1185">Reference proteome</keyword>
<organism evidence="2 3">
    <name type="scientific">Pseudonocardia humida</name>
    <dbReference type="NCBI Taxonomy" id="2800819"/>
    <lineage>
        <taxon>Bacteria</taxon>
        <taxon>Bacillati</taxon>
        <taxon>Actinomycetota</taxon>
        <taxon>Actinomycetes</taxon>
        <taxon>Pseudonocardiales</taxon>
        <taxon>Pseudonocardiaceae</taxon>
        <taxon>Pseudonocardia</taxon>
    </lineage>
</organism>
<comment type="caution">
    <text evidence="2">The sequence shown here is derived from an EMBL/GenBank/DDBJ whole genome shotgun (WGS) entry which is preliminary data.</text>
</comment>
<gene>
    <name evidence="2" type="ORF">KDL28_21505</name>
</gene>
<dbReference type="InterPro" id="IPR047728">
    <property type="entry name" value="LipDrop-assoc"/>
</dbReference>
<feature type="compositionally biased region" description="Low complexity" evidence="1">
    <location>
        <begin position="119"/>
        <end position="136"/>
    </location>
</feature>
<sequence>MDDRDSERNKPLPLPVRIAAGLVATAFEQAKDLPRTVVELPVTAVSQVLQASMRVQQKVTELAIKGDRALGALRPVEEKPSWATFDEDLPPRRNGRSSSVTELRPQARPEPEPDPAPPSAGIAAQATAAAAAGTATLEPTDEDLPSAPPAAADLAGSPEPGSAPAPAGDAGPNILPGYADMTIPQLRGRLRRLSADDLRTLLDWELANGNRPPYVTMLTNRISTVTAE</sequence>
<feature type="compositionally biased region" description="Low complexity" evidence="1">
    <location>
        <begin position="149"/>
        <end position="172"/>
    </location>
</feature>
<dbReference type="EMBL" id="JAGSOV010000045">
    <property type="protein sequence ID" value="MCO1657640.1"/>
    <property type="molecule type" value="Genomic_DNA"/>
</dbReference>